<dbReference type="Pfam" id="PF14278">
    <property type="entry name" value="TetR_C_8"/>
    <property type="match status" value="1"/>
</dbReference>
<evidence type="ECO:0000313" key="4">
    <source>
        <dbReference type="EMBL" id="MFC5450599.1"/>
    </source>
</evidence>
<feature type="DNA-binding region" description="H-T-H motif" evidence="2">
    <location>
        <begin position="30"/>
        <end position="49"/>
    </location>
</feature>
<accession>A0ABW0KB37</accession>
<gene>
    <name evidence="4" type="ORF">ACFPOG_20305</name>
</gene>
<name>A0ABW0KB37_9BACL</name>
<dbReference type="Pfam" id="PF00440">
    <property type="entry name" value="TetR_N"/>
    <property type="match status" value="1"/>
</dbReference>
<organism evidence="4 5">
    <name type="scientific">Paenibacillus aestuarii</name>
    <dbReference type="NCBI Taxonomy" id="516965"/>
    <lineage>
        <taxon>Bacteria</taxon>
        <taxon>Bacillati</taxon>
        <taxon>Bacillota</taxon>
        <taxon>Bacilli</taxon>
        <taxon>Bacillales</taxon>
        <taxon>Paenibacillaceae</taxon>
        <taxon>Paenibacillus</taxon>
    </lineage>
</organism>
<evidence type="ECO:0000259" key="3">
    <source>
        <dbReference type="PROSITE" id="PS50977"/>
    </source>
</evidence>
<protein>
    <submittedName>
        <fullName evidence="4">TetR/AcrR family transcriptional regulator</fullName>
    </submittedName>
</protein>
<evidence type="ECO:0000313" key="5">
    <source>
        <dbReference type="Proteomes" id="UP001596044"/>
    </source>
</evidence>
<sequence length="218" mass="25571">MNDRQRNRTKEHLKSAFIKLIKEKGYHNVSVKDIVDCAAYNRSTFYVHYQDKILLAEDMLASMIQGLEDSVGQPYYPGQQIYANKLNAPSFAIISYIYENRDFFELIKYDDTLPGLHTEFPQTILKIYKEQFIFETLNHAQVNMDYFKRYTAFGFYGLILMWIKNDFKESLEEFIKEVIDLTKTHIHSIKYVGKNGDSPNSSDTANRIVSLKDSWSKK</sequence>
<reference evidence="5" key="1">
    <citation type="journal article" date="2019" name="Int. J. Syst. Evol. Microbiol.">
        <title>The Global Catalogue of Microorganisms (GCM) 10K type strain sequencing project: providing services to taxonomists for standard genome sequencing and annotation.</title>
        <authorList>
            <consortium name="The Broad Institute Genomics Platform"/>
            <consortium name="The Broad Institute Genome Sequencing Center for Infectious Disease"/>
            <person name="Wu L."/>
            <person name="Ma J."/>
        </authorList>
    </citation>
    <scope>NUCLEOTIDE SEQUENCE [LARGE SCALE GENOMIC DNA]</scope>
    <source>
        <strain evidence="5">KACC 11904</strain>
    </source>
</reference>
<dbReference type="PROSITE" id="PS50977">
    <property type="entry name" value="HTH_TETR_2"/>
    <property type="match status" value="1"/>
</dbReference>
<dbReference type="Proteomes" id="UP001596044">
    <property type="component" value="Unassembled WGS sequence"/>
</dbReference>
<dbReference type="Gene3D" id="1.10.357.10">
    <property type="entry name" value="Tetracycline Repressor, domain 2"/>
    <property type="match status" value="1"/>
</dbReference>
<dbReference type="InterPro" id="IPR001647">
    <property type="entry name" value="HTH_TetR"/>
</dbReference>
<keyword evidence="5" id="KW-1185">Reference proteome</keyword>
<evidence type="ECO:0000256" key="2">
    <source>
        <dbReference type="PROSITE-ProRule" id="PRU00335"/>
    </source>
</evidence>
<dbReference type="SUPFAM" id="SSF46689">
    <property type="entry name" value="Homeodomain-like"/>
    <property type="match status" value="1"/>
</dbReference>
<dbReference type="InterPro" id="IPR039532">
    <property type="entry name" value="TetR_C_Firmicutes"/>
</dbReference>
<dbReference type="EMBL" id="JBHSMJ010000026">
    <property type="protein sequence ID" value="MFC5450599.1"/>
    <property type="molecule type" value="Genomic_DNA"/>
</dbReference>
<dbReference type="RefSeq" id="WP_270885209.1">
    <property type="nucleotide sequence ID" value="NZ_JAQFVF010000088.1"/>
</dbReference>
<keyword evidence="1 2" id="KW-0238">DNA-binding</keyword>
<evidence type="ECO:0000256" key="1">
    <source>
        <dbReference type="ARBA" id="ARBA00023125"/>
    </source>
</evidence>
<dbReference type="PANTHER" id="PTHR43479">
    <property type="entry name" value="ACREF/ENVCD OPERON REPRESSOR-RELATED"/>
    <property type="match status" value="1"/>
</dbReference>
<dbReference type="PANTHER" id="PTHR43479:SF7">
    <property type="entry name" value="TETR-FAMILY TRANSCRIPTIONAL REGULATOR"/>
    <property type="match status" value="1"/>
</dbReference>
<proteinExistence type="predicted"/>
<comment type="caution">
    <text evidence="4">The sequence shown here is derived from an EMBL/GenBank/DDBJ whole genome shotgun (WGS) entry which is preliminary data.</text>
</comment>
<dbReference type="InterPro" id="IPR050624">
    <property type="entry name" value="HTH-type_Tx_Regulator"/>
</dbReference>
<dbReference type="InterPro" id="IPR009057">
    <property type="entry name" value="Homeodomain-like_sf"/>
</dbReference>
<feature type="domain" description="HTH tetR-type" evidence="3">
    <location>
        <begin position="7"/>
        <end position="67"/>
    </location>
</feature>